<name>Q2RPN1_RHORT</name>
<dbReference type="InterPro" id="IPR050445">
    <property type="entry name" value="Bact_polysacc_biosynth/exp"/>
</dbReference>
<feature type="compositionally biased region" description="Basic and acidic residues" evidence="3">
    <location>
        <begin position="82"/>
        <end position="92"/>
    </location>
</feature>
<sequence length="335" mass="36228">MSKEDTLDKTTQPPRPLSTVERAARLLIDAASSAPLPPRPIPPPPAAPPIASPDGAARSQPVPPPPPFKRAPPPAAPAARAAEADKPQRPRPDPVTIDFAALEKRGFLTPNSPRARITDEFRLIKRQLLERAFTADPKDHMNAVMVSSSMPGEGKTFVTINLAMSLAKEIDLHVLVVDADLSRPGLSPTLGMKALPGLSDLLSDPSLDIADVLRPTNIPTLGIIPSGQPHRMGPELLASQRALSVISELAERYPDRLILIDTAPFLVSSEGMALKLQVGQILLVVEAERTTEQEVRATLDMIGDHEGVSVVLNATRTRFLSSLTRSKPYEYYLHK</sequence>
<keyword evidence="5" id="KW-1185">Reference proteome</keyword>
<dbReference type="KEGG" id="rru:Rru_A3119"/>
<dbReference type="eggNOG" id="COG0489">
    <property type="taxonomic scope" value="Bacteria"/>
</dbReference>
<dbReference type="CDD" id="cd05387">
    <property type="entry name" value="BY-kinase"/>
    <property type="match status" value="1"/>
</dbReference>
<feature type="region of interest" description="Disordered" evidence="3">
    <location>
        <begin position="1"/>
        <end position="94"/>
    </location>
</feature>
<gene>
    <name evidence="4" type="ordered locus">Rru_A3119</name>
</gene>
<dbReference type="SUPFAM" id="SSF52540">
    <property type="entry name" value="P-loop containing nucleoside triphosphate hydrolases"/>
    <property type="match status" value="1"/>
</dbReference>
<evidence type="ECO:0000256" key="3">
    <source>
        <dbReference type="SAM" id="MobiDB-lite"/>
    </source>
</evidence>
<reference evidence="4 5" key="1">
    <citation type="journal article" date="2011" name="Stand. Genomic Sci.">
        <title>Complete genome sequence of Rhodospirillum rubrum type strain (S1).</title>
        <authorList>
            <person name="Munk A.C."/>
            <person name="Copeland A."/>
            <person name="Lucas S."/>
            <person name="Lapidus A."/>
            <person name="Del Rio T.G."/>
            <person name="Barry K."/>
            <person name="Detter J.C."/>
            <person name="Hammon N."/>
            <person name="Israni S."/>
            <person name="Pitluck S."/>
            <person name="Brettin T."/>
            <person name="Bruce D."/>
            <person name="Han C."/>
            <person name="Tapia R."/>
            <person name="Gilna P."/>
            <person name="Schmutz J."/>
            <person name="Larimer F."/>
            <person name="Land M."/>
            <person name="Kyrpides N.C."/>
            <person name="Mavromatis K."/>
            <person name="Richardson P."/>
            <person name="Rohde M."/>
            <person name="Goker M."/>
            <person name="Klenk H.P."/>
            <person name="Zhang Y."/>
            <person name="Roberts G.P."/>
            <person name="Reslewic S."/>
            <person name="Schwartz D.C."/>
        </authorList>
    </citation>
    <scope>NUCLEOTIDE SEQUENCE [LARGE SCALE GENOMIC DNA]</scope>
    <source>
        <strain evidence="5">ATCC 11170 / ATH 1.1.1 / DSM 467 / LMG 4362 / NCIMB 8255 / S1</strain>
    </source>
</reference>
<proteinExistence type="predicted"/>
<feature type="compositionally biased region" description="Pro residues" evidence="3">
    <location>
        <begin position="35"/>
        <end position="51"/>
    </location>
</feature>
<evidence type="ECO:0000313" key="5">
    <source>
        <dbReference type="Proteomes" id="UP000001929"/>
    </source>
</evidence>
<evidence type="ECO:0000256" key="1">
    <source>
        <dbReference type="ARBA" id="ARBA00022741"/>
    </source>
</evidence>
<dbReference type="GO" id="GO:0005886">
    <property type="term" value="C:plasma membrane"/>
    <property type="evidence" value="ECO:0007669"/>
    <property type="project" value="TreeGrafter"/>
</dbReference>
<dbReference type="Proteomes" id="UP000001929">
    <property type="component" value="Chromosome"/>
</dbReference>
<dbReference type="NCBIfam" id="TIGR03018">
    <property type="entry name" value="pepcterm_TyrKin"/>
    <property type="match status" value="1"/>
</dbReference>
<keyword evidence="2" id="KW-0067">ATP-binding</keyword>
<accession>Q2RPN1</accession>
<dbReference type="EnsemblBacteria" id="ABC23914">
    <property type="protein sequence ID" value="ABC23914"/>
    <property type="gene ID" value="Rru_A3119"/>
</dbReference>
<dbReference type="STRING" id="269796.Rru_A3119"/>
<evidence type="ECO:0000313" key="4">
    <source>
        <dbReference type="EMBL" id="ABC23914.1"/>
    </source>
</evidence>
<keyword evidence="1" id="KW-0547">Nucleotide-binding</keyword>
<dbReference type="EMBL" id="CP000230">
    <property type="protein sequence ID" value="ABC23914.1"/>
    <property type="molecule type" value="Genomic_DNA"/>
</dbReference>
<dbReference type="InterPro" id="IPR005702">
    <property type="entry name" value="Wzc-like_C"/>
</dbReference>
<dbReference type="PhylomeDB" id="Q2RPN1"/>
<dbReference type="PANTHER" id="PTHR32309">
    <property type="entry name" value="TYROSINE-PROTEIN KINASE"/>
    <property type="match status" value="1"/>
</dbReference>
<evidence type="ECO:0000256" key="2">
    <source>
        <dbReference type="ARBA" id="ARBA00022840"/>
    </source>
</evidence>
<dbReference type="Gene3D" id="3.40.50.300">
    <property type="entry name" value="P-loop containing nucleotide triphosphate hydrolases"/>
    <property type="match status" value="1"/>
</dbReference>
<feature type="compositionally biased region" description="Pro residues" evidence="3">
    <location>
        <begin position="61"/>
        <end position="76"/>
    </location>
</feature>
<dbReference type="AlphaFoldDB" id="Q2RPN1"/>
<organism evidence="4 5">
    <name type="scientific">Rhodospirillum rubrum (strain ATCC 11170 / ATH 1.1.1 / DSM 467 / LMG 4362 / NCIMB 8255 / S1)</name>
    <dbReference type="NCBI Taxonomy" id="269796"/>
    <lineage>
        <taxon>Bacteria</taxon>
        <taxon>Pseudomonadati</taxon>
        <taxon>Pseudomonadota</taxon>
        <taxon>Alphaproteobacteria</taxon>
        <taxon>Rhodospirillales</taxon>
        <taxon>Rhodospirillaceae</taxon>
        <taxon>Rhodospirillum</taxon>
    </lineage>
</organism>
<dbReference type="PATRIC" id="fig|269796.9.peg.3232"/>
<dbReference type="PANTHER" id="PTHR32309:SF13">
    <property type="entry name" value="FERRIC ENTEROBACTIN TRANSPORT PROTEIN FEPE"/>
    <property type="match status" value="1"/>
</dbReference>
<dbReference type="HOGENOM" id="CLU_052027_1_0_5"/>
<dbReference type="GO" id="GO:0004713">
    <property type="term" value="F:protein tyrosine kinase activity"/>
    <property type="evidence" value="ECO:0007669"/>
    <property type="project" value="TreeGrafter"/>
</dbReference>
<dbReference type="InterPro" id="IPR027417">
    <property type="entry name" value="P-loop_NTPase"/>
</dbReference>
<protein>
    <submittedName>
        <fullName evidence="4">ATPases involved in chromosome partitioning-like</fullName>
    </submittedName>
</protein>
<dbReference type="RefSeq" id="WP_011390867.1">
    <property type="nucleotide sequence ID" value="NC_007643.1"/>
</dbReference>